<reference evidence="2" key="1">
    <citation type="submission" date="2018-05" db="EMBL/GenBank/DDBJ databases">
        <authorList>
            <person name="Li X."/>
        </authorList>
    </citation>
    <scope>NUCLEOTIDE SEQUENCE [LARGE SCALE GENOMIC DNA]</scope>
    <source>
        <strain evidence="2">YIM 73061</strain>
    </source>
</reference>
<dbReference type="OrthoDB" id="7592571at2"/>
<dbReference type="Proteomes" id="UP000249725">
    <property type="component" value="Unassembled WGS sequence"/>
</dbReference>
<organism evidence="1 2">
    <name type="scientific">Phenylobacterium deserti</name>
    <dbReference type="NCBI Taxonomy" id="1914756"/>
    <lineage>
        <taxon>Bacteria</taxon>
        <taxon>Pseudomonadati</taxon>
        <taxon>Pseudomonadota</taxon>
        <taxon>Alphaproteobacteria</taxon>
        <taxon>Caulobacterales</taxon>
        <taxon>Caulobacteraceae</taxon>
        <taxon>Phenylobacterium</taxon>
    </lineage>
</organism>
<protein>
    <submittedName>
        <fullName evidence="1">Uncharacterized protein</fullName>
    </submittedName>
</protein>
<evidence type="ECO:0000313" key="2">
    <source>
        <dbReference type="Proteomes" id="UP000249725"/>
    </source>
</evidence>
<name>A0A328AFA9_9CAUL</name>
<accession>A0A328AFA9</accession>
<comment type="caution">
    <text evidence="1">The sequence shown here is derived from an EMBL/GenBank/DDBJ whole genome shotgun (WGS) entry which is preliminary data.</text>
</comment>
<gene>
    <name evidence="1" type="ORF">DJ018_11520</name>
</gene>
<sequence length="569" mass="61487">MLVYGDRARRLAPRKALRALTATLKTAEEAGAGVARHDLLTDAFVQASGLMQGFADAEFDQRGFDDLSPMQEACANLLLALAKKLAASAWSGYASSGPPIALELMAVALQPAPDAISVKTPEGYAFYASYPEGFLKAAIEHRWDSPPLVIGLRSIGTGLAALVAAAANAKTFYTLRPTGEPFRRRMQASEALRQLFASHAGPFAIVDEGPGLSGSSFGATADLLEELGVSPERIVFLPSHPGDLGPEASPQHRARWAAAQRPVATFRDLQVDEPLEQWFADLMPPIDRIEDLSGGAWRKDLRTDAWPPANPAQERLKFRLTTATGAWLAKFAGLGAIGQGKFERAQALHRAGFSPEPLALRRGFLLERWEPGEIGVGPDRQEFVEHLGRYLGFRASAFPADPEQGARLDELAEMARVNAGELLGTHTAEALEPRLAWPEDVARPVHIDGRLHSWEWRISPDGLLLKTDALDHSEAHDLLGCQDIAWDVAGAAVEFDLTDEEVQRVCAGVEAVSGFAVDPRLLAFFALCYPAFQAGLWRFAAGSAGADEQPRISAHAARYAERLTALAAN</sequence>
<dbReference type="AlphaFoldDB" id="A0A328AFA9"/>
<dbReference type="EMBL" id="QFYR01000002">
    <property type="protein sequence ID" value="RAK52806.1"/>
    <property type="molecule type" value="Genomic_DNA"/>
</dbReference>
<dbReference type="RefSeq" id="WP_111515091.1">
    <property type="nucleotide sequence ID" value="NZ_QFYR01000002.1"/>
</dbReference>
<keyword evidence="2" id="KW-1185">Reference proteome</keyword>
<evidence type="ECO:0000313" key="1">
    <source>
        <dbReference type="EMBL" id="RAK52806.1"/>
    </source>
</evidence>
<proteinExistence type="predicted"/>